<evidence type="ECO:0000313" key="1">
    <source>
        <dbReference type="EMBL" id="MCQ8242540.1"/>
    </source>
</evidence>
<proteinExistence type="predicted"/>
<dbReference type="EMBL" id="JAMZEJ010000014">
    <property type="protein sequence ID" value="MCQ8242540.1"/>
    <property type="molecule type" value="Genomic_DNA"/>
</dbReference>
<reference evidence="1 2" key="1">
    <citation type="submission" date="2022-06" db="EMBL/GenBank/DDBJ databases">
        <title>Rhizosaccharibacter gen. nov. sp. nov. KSS12, endophytic bacteria isolated from sugarcane.</title>
        <authorList>
            <person name="Pitiwittayakul N."/>
        </authorList>
    </citation>
    <scope>NUCLEOTIDE SEQUENCE [LARGE SCALE GENOMIC DNA]</scope>
    <source>
        <strain evidence="1 2">KSS12</strain>
    </source>
</reference>
<dbReference type="Proteomes" id="UP001524547">
    <property type="component" value="Unassembled WGS sequence"/>
</dbReference>
<name>A0ABT1W237_9PROT</name>
<sequence length="79" mass="8928">MSDDDKRALRPATADEIEQSLAFALRFDGRRRVNTADDAMARITAERLLRHLLLSGFVLMKRPEAAAPSTSRHRHPNTD</sequence>
<protein>
    <submittedName>
        <fullName evidence="1">Uncharacterized protein</fullName>
    </submittedName>
</protein>
<evidence type="ECO:0000313" key="2">
    <source>
        <dbReference type="Proteomes" id="UP001524547"/>
    </source>
</evidence>
<organism evidence="1 2">
    <name type="scientific">Rhizosaccharibacter radicis</name>
    <dbReference type="NCBI Taxonomy" id="2782605"/>
    <lineage>
        <taxon>Bacteria</taxon>
        <taxon>Pseudomonadati</taxon>
        <taxon>Pseudomonadota</taxon>
        <taxon>Alphaproteobacteria</taxon>
        <taxon>Acetobacterales</taxon>
        <taxon>Acetobacteraceae</taxon>
        <taxon>Rhizosaccharibacter</taxon>
    </lineage>
</organism>
<comment type="caution">
    <text evidence="1">The sequence shown here is derived from an EMBL/GenBank/DDBJ whole genome shotgun (WGS) entry which is preliminary data.</text>
</comment>
<dbReference type="RefSeq" id="WP_422921304.1">
    <property type="nucleotide sequence ID" value="NZ_JAMZEJ010000014.1"/>
</dbReference>
<keyword evidence="2" id="KW-1185">Reference proteome</keyword>
<accession>A0ABT1W237</accession>
<gene>
    <name evidence="1" type="ORF">NFI88_17095</name>
</gene>